<dbReference type="SUPFAM" id="SSF55874">
    <property type="entry name" value="ATPase domain of HSP90 chaperone/DNA topoisomerase II/histidine kinase"/>
    <property type="match status" value="1"/>
</dbReference>
<dbReference type="PANTHER" id="PTHR32387:SF0">
    <property type="entry name" value="PROTEIN NO VEIN"/>
    <property type="match status" value="1"/>
</dbReference>
<protein>
    <submittedName>
        <fullName evidence="2">Uncharacterized protein</fullName>
    </submittedName>
</protein>
<dbReference type="Proteomes" id="UP001430584">
    <property type="component" value="Unassembled WGS sequence"/>
</dbReference>
<dbReference type="EMBL" id="JAJVCZ030000013">
    <property type="protein sequence ID" value="KAL0253142.1"/>
    <property type="molecule type" value="Genomic_DNA"/>
</dbReference>
<evidence type="ECO:0000313" key="3">
    <source>
        <dbReference type="Proteomes" id="UP001430584"/>
    </source>
</evidence>
<keyword evidence="3" id="KW-1185">Reference proteome</keyword>
<gene>
    <name evidence="2" type="ORF">SLS55_010594</name>
</gene>
<dbReference type="RefSeq" id="XP_066627786.1">
    <property type="nucleotide sequence ID" value="XM_066781974.1"/>
</dbReference>
<organism evidence="2 3">
    <name type="scientific">Diplodia seriata</name>
    <dbReference type="NCBI Taxonomy" id="420778"/>
    <lineage>
        <taxon>Eukaryota</taxon>
        <taxon>Fungi</taxon>
        <taxon>Dikarya</taxon>
        <taxon>Ascomycota</taxon>
        <taxon>Pezizomycotina</taxon>
        <taxon>Dothideomycetes</taxon>
        <taxon>Dothideomycetes incertae sedis</taxon>
        <taxon>Botryosphaeriales</taxon>
        <taxon>Botryosphaeriaceae</taxon>
        <taxon>Diplodia</taxon>
    </lineage>
</organism>
<dbReference type="GeneID" id="92014679"/>
<evidence type="ECO:0000313" key="2">
    <source>
        <dbReference type="EMBL" id="KAL0253142.1"/>
    </source>
</evidence>
<evidence type="ECO:0000256" key="1">
    <source>
        <dbReference type="SAM" id="SignalP"/>
    </source>
</evidence>
<comment type="caution">
    <text evidence="2">The sequence shown here is derived from an EMBL/GenBank/DDBJ whole genome shotgun (WGS) entry which is preliminary data.</text>
</comment>
<dbReference type="NCBIfam" id="NF047352">
    <property type="entry name" value="P_loop_sacsin"/>
    <property type="match status" value="1"/>
</dbReference>
<dbReference type="PANTHER" id="PTHR32387">
    <property type="entry name" value="WU:FJ29H11"/>
    <property type="match status" value="1"/>
</dbReference>
<proteinExistence type="predicted"/>
<name>A0ABR3BXM1_9PEZI</name>
<dbReference type="Gene3D" id="3.30.565.10">
    <property type="entry name" value="Histidine kinase-like ATPase, C-terminal domain"/>
    <property type="match status" value="1"/>
</dbReference>
<feature type="signal peptide" evidence="1">
    <location>
        <begin position="1"/>
        <end position="17"/>
    </location>
</feature>
<dbReference type="InterPro" id="IPR036890">
    <property type="entry name" value="HATPase_C_sf"/>
</dbReference>
<accession>A0ABR3BXM1</accession>
<sequence>MQFKVALVSLFAAMAIAAPELEKRCTADGGSCTQLSQCCSGNCEYDSSVGLVCRPAKKMMEKRCTANGGSCTQLSQCCSGNCEYDSSIGLSNDNRVESWWLWLGEWCEACLPRKPRTFARTTPIFWNLSELCDERVIDDLYSKDTRFMYELIQNAEDNSYEHAISERQKPFLKFSLYPDRMVVYSNEDGFTEDNVMAICINANVSAKSDHQGYIGEKGIGFKSVFKIAKKVHIQSESYSFSFVYSRDPNH</sequence>
<reference evidence="2 3" key="1">
    <citation type="submission" date="2024-02" db="EMBL/GenBank/DDBJ databases">
        <title>De novo assembly and annotation of 12 fungi associated with fruit tree decline syndrome in Ontario, Canada.</title>
        <authorList>
            <person name="Sulman M."/>
            <person name="Ellouze W."/>
            <person name="Ilyukhin E."/>
        </authorList>
    </citation>
    <scope>NUCLEOTIDE SEQUENCE [LARGE SCALE GENOMIC DNA]</scope>
    <source>
        <strain evidence="2 3">FDS-637</strain>
    </source>
</reference>
<keyword evidence="1" id="KW-0732">Signal</keyword>
<feature type="chain" id="PRO_5045319533" evidence="1">
    <location>
        <begin position="18"/>
        <end position="250"/>
    </location>
</feature>
<dbReference type="InterPro" id="IPR052957">
    <property type="entry name" value="Auxin_embryo_med"/>
</dbReference>